<feature type="transmembrane region" description="Helical" evidence="12">
    <location>
        <begin position="223"/>
        <end position="241"/>
    </location>
</feature>
<name>A0ABM3FL37_NEOLC</name>
<feature type="transmembrane region" description="Helical" evidence="12">
    <location>
        <begin position="492"/>
        <end position="515"/>
    </location>
</feature>
<organism evidence="13 14">
    <name type="scientific">Neodiprion lecontei</name>
    <name type="common">Redheaded pine sawfly</name>
    <dbReference type="NCBI Taxonomy" id="441921"/>
    <lineage>
        <taxon>Eukaryota</taxon>
        <taxon>Metazoa</taxon>
        <taxon>Ecdysozoa</taxon>
        <taxon>Arthropoda</taxon>
        <taxon>Hexapoda</taxon>
        <taxon>Insecta</taxon>
        <taxon>Pterygota</taxon>
        <taxon>Neoptera</taxon>
        <taxon>Endopterygota</taxon>
        <taxon>Hymenoptera</taxon>
        <taxon>Tenthredinoidea</taxon>
        <taxon>Diprionidae</taxon>
        <taxon>Diprioninae</taxon>
        <taxon>Neodiprion</taxon>
    </lineage>
</organism>
<dbReference type="GeneID" id="107222458"/>
<dbReference type="CDD" id="cd11492">
    <property type="entry name" value="SLC5sbd_NIS-SMVT"/>
    <property type="match status" value="1"/>
</dbReference>
<dbReference type="PROSITE" id="PS50283">
    <property type="entry name" value="NA_SOLUT_SYMP_3"/>
    <property type="match status" value="1"/>
</dbReference>
<keyword evidence="3" id="KW-0813">Transport</keyword>
<feature type="transmembrane region" description="Helical" evidence="12">
    <location>
        <begin position="262"/>
        <end position="286"/>
    </location>
</feature>
<keyword evidence="10" id="KW-0739">Sodium transport</keyword>
<feature type="transmembrane region" description="Helical" evidence="12">
    <location>
        <begin position="109"/>
        <end position="132"/>
    </location>
</feature>
<proteinExistence type="inferred from homology"/>
<comment type="similarity">
    <text evidence="2 11">Belongs to the sodium:solute symporter (SSF) (TC 2.A.21) family.</text>
</comment>
<dbReference type="Proteomes" id="UP000829291">
    <property type="component" value="Chromosome 2"/>
</dbReference>
<evidence type="ECO:0000256" key="1">
    <source>
        <dbReference type="ARBA" id="ARBA00004651"/>
    </source>
</evidence>
<feature type="transmembrane region" description="Helical" evidence="12">
    <location>
        <begin position="321"/>
        <end position="346"/>
    </location>
</feature>
<keyword evidence="9 12" id="KW-0472">Membrane</keyword>
<evidence type="ECO:0000256" key="2">
    <source>
        <dbReference type="ARBA" id="ARBA00006434"/>
    </source>
</evidence>
<dbReference type="InterPro" id="IPR001734">
    <property type="entry name" value="Na/solute_symporter"/>
</dbReference>
<evidence type="ECO:0000256" key="7">
    <source>
        <dbReference type="ARBA" id="ARBA00023053"/>
    </source>
</evidence>
<keyword evidence="7" id="KW-0915">Sodium</keyword>
<feature type="transmembrane region" description="Helical" evidence="12">
    <location>
        <begin position="425"/>
        <end position="444"/>
    </location>
</feature>
<feature type="transmembrane region" description="Helical" evidence="12">
    <location>
        <begin position="399"/>
        <end position="419"/>
    </location>
</feature>
<dbReference type="RefSeq" id="XP_046588722.1">
    <property type="nucleotide sequence ID" value="XM_046732766.1"/>
</dbReference>
<evidence type="ECO:0000256" key="11">
    <source>
        <dbReference type="RuleBase" id="RU362091"/>
    </source>
</evidence>
<protein>
    <submittedName>
        <fullName evidence="14">Sodium-dependent multivitamin transporter isoform X2</fullName>
    </submittedName>
</protein>
<feature type="transmembrane region" description="Helical" evidence="12">
    <location>
        <begin position="144"/>
        <end position="166"/>
    </location>
</feature>
<dbReference type="PANTHER" id="PTHR42985:SF40">
    <property type="entry name" value="LD47995P-RELATED"/>
    <property type="match status" value="1"/>
</dbReference>
<keyword evidence="6 12" id="KW-1133">Transmembrane helix</keyword>
<accession>A0ABM3FL37</accession>
<keyword evidence="5 12" id="KW-0812">Transmembrane</keyword>
<dbReference type="PANTHER" id="PTHR42985">
    <property type="entry name" value="SODIUM-COUPLED MONOCARBOXYLATE TRANSPORTER"/>
    <property type="match status" value="1"/>
</dbReference>
<keyword evidence="13" id="KW-1185">Reference proteome</keyword>
<dbReference type="InterPro" id="IPR038377">
    <property type="entry name" value="Na/Glc_symporter_sf"/>
</dbReference>
<evidence type="ECO:0000256" key="8">
    <source>
        <dbReference type="ARBA" id="ARBA00023065"/>
    </source>
</evidence>
<feature type="transmembrane region" description="Helical" evidence="12">
    <location>
        <begin position="173"/>
        <end position="191"/>
    </location>
</feature>
<evidence type="ECO:0000256" key="5">
    <source>
        <dbReference type="ARBA" id="ARBA00022692"/>
    </source>
</evidence>
<evidence type="ECO:0000256" key="12">
    <source>
        <dbReference type="SAM" id="Phobius"/>
    </source>
</evidence>
<dbReference type="Gene3D" id="1.20.1730.10">
    <property type="entry name" value="Sodium/glucose cotransporter"/>
    <property type="match status" value="1"/>
</dbReference>
<dbReference type="InterPro" id="IPR051163">
    <property type="entry name" value="Sodium:Solute_Symporter_SSF"/>
</dbReference>
<sequence length="567" mass="61021">MLAISASIGIYYRFTGGRQKTTEEYFSANRSMSIAPLSLALMVSFMSAITLLGISSENYMYGTQIIALYVGYTLGTPASLYLYLPVFFKLQTMSAYEYLEMRFGVGARLLASIANSLQLLLYTGVVLYAPALALEATTGLPGDISVLLIGIICTFYSTVGGIKAVLITDVFQGILMFVAVIMIIIFGAINVEGGIAGIWQKALDGERIEIDNISPDPTMRHTWWSLTIGGFCTFLTLYGVNQVQVQRLLTVKTLSAAKMAMWGNWPFLTLLGVLTSFSGLAMYAYFADCDPLTAGQISASDMLMPYFVMKTMGHIPGLAGLFIAGIFSAGLSTVSAMLNSLAAVALEDYVKPTYVKLGSQFPEKHGTLVGKIFAVVIGLLCLAVAYIAKNMGSLIQASLSITGAIGGPLLGIFTLGMFFESAEEIGSVVGTVISLALMCWTAFGQPRPAKVALAMSTSGCSANVTTVSLSTVRQVAVGDSSSFYLYRISYMWYAPLGLVVSVVVGLAVSSLVHLVRKKHLPELNPDLFTPLVAKRIRRRRVDVTKTTNSQIFTLQTQKSDNELAHVG</sequence>
<evidence type="ECO:0000256" key="10">
    <source>
        <dbReference type="ARBA" id="ARBA00023201"/>
    </source>
</evidence>
<evidence type="ECO:0000313" key="13">
    <source>
        <dbReference type="Proteomes" id="UP000829291"/>
    </source>
</evidence>
<gene>
    <name evidence="14" type="primary">LOC107222458</name>
</gene>
<evidence type="ECO:0000256" key="3">
    <source>
        <dbReference type="ARBA" id="ARBA00022448"/>
    </source>
</evidence>
<comment type="subcellular location">
    <subcellularLocation>
        <location evidence="1">Cell membrane</location>
        <topology evidence="1">Multi-pass membrane protein</topology>
    </subcellularLocation>
</comment>
<reference evidence="14" key="1">
    <citation type="submission" date="2025-08" db="UniProtKB">
        <authorList>
            <consortium name="RefSeq"/>
        </authorList>
    </citation>
    <scope>IDENTIFICATION</scope>
    <source>
        <tissue evidence="14">Thorax and Abdomen</tissue>
    </source>
</reference>
<evidence type="ECO:0000256" key="9">
    <source>
        <dbReference type="ARBA" id="ARBA00023136"/>
    </source>
</evidence>
<feature type="transmembrane region" description="Helical" evidence="12">
    <location>
        <begin position="66"/>
        <end position="88"/>
    </location>
</feature>
<dbReference type="NCBIfam" id="TIGR00813">
    <property type="entry name" value="sss"/>
    <property type="match status" value="1"/>
</dbReference>
<evidence type="ECO:0000313" key="14">
    <source>
        <dbReference type="RefSeq" id="XP_046588722.1"/>
    </source>
</evidence>
<feature type="transmembrane region" description="Helical" evidence="12">
    <location>
        <begin position="34"/>
        <end position="54"/>
    </location>
</feature>
<dbReference type="Pfam" id="PF00474">
    <property type="entry name" value="SSF"/>
    <property type="match status" value="1"/>
</dbReference>
<keyword evidence="4" id="KW-1003">Cell membrane</keyword>
<evidence type="ECO:0000256" key="4">
    <source>
        <dbReference type="ARBA" id="ARBA00022475"/>
    </source>
</evidence>
<feature type="transmembrane region" description="Helical" evidence="12">
    <location>
        <begin position="366"/>
        <end position="387"/>
    </location>
</feature>
<keyword evidence="8" id="KW-0406">Ion transport</keyword>
<evidence type="ECO:0000256" key="6">
    <source>
        <dbReference type="ARBA" id="ARBA00022989"/>
    </source>
</evidence>